<dbReference type="GO" id="GO:0010181">
    <property type="term" value="F:FMN binding"/>
    <property type="evidence" value="ECO:0007669"/>
    <property type="project" value="UniProtKB-UniRule"/>
</dbReference>
<feature type="binding site" evidence="6">
    <location>
        <position position="10"/>
    </location>
    <ligand>
        <name>FMN</name>
        <dbReference type="ChEBI" id="CHEBI:58210"/>
    </ligand>
</feature>
<keyword evidence="9" id="KW-1185">Reference proteome</keyword>
<dbReference type="EC" id="1.7.1.17" evidence="6"/>
<accession>A0A085AJD7</accession>
<dbReference type="HAMAP" id="MF_01216">
    <property type="entry name" value="Azoreductase_type1"/>
    <property type="match status" value="1"/>
</dbReference>
<feature type="binding site" evidence="6">
    <location>
        <begin position="16"/>
        <end position="18"/>
    </location>
    <ligand>
        <name>FMN</name>
        <dbReference type="ChEBI" id="CHEBI:58210"/>
    </ligand>
</feature>
<dbReference type="AlphaFoldDB" id="A0A085AJD7"/>
<comment type="subunit">
    <text evidence="6">Homodimer.</text>
</comment>
<dbReference type="GO" id="GO:0009055">
    <property type="term" value="F:electron transfer activity"/>
    <property type="evidence" value="ECO:0007669"/>
    <property type="project" value="UniProtKB-UniRule"/>
</dbReference>
<organism evidence="8 9">
    <name type="scientific">Trabulsiella guamensis ATCC 49490</name>
    <dbReference type="NCBI Taxonomy" id="1005994"/>
    <lineage>
        <taxon>Bacteria</taxon>
        <taxon>Pseudomonadati</taxon>
        <taxon>Pseudomonadota</taxon>
        <taxon>Gammaproteobacteria</taxon>
        <taxon>Enterobacterales</taxon>
        <taxon>Enterobacteriaceae</taxon>
        <taxon>Trabulsiella</taxon>
    </lineage>
</organism>
<dbReference type="EC" id="1.6.5.-" evidence="6"/>
<dbReference type="InterPro" id="IPR003680">
    <property type="entry name" value="Flavodoxin_fold"/>
</dbReference>
<evidence type="ECO:0000256" key="3">
    <source>
        <dbReference type="ARBA" id="ARBA00023002"/>
    </source>
</evidence>
<comment type="function">
    <text evidence="6">Also exhibits azoreductase activity. Catalyzes the reductive cleavage of the azo bond in aromatic azo compounds to the corresponding amines.</text>
</comment>
<evidence type="ECO:0000256" key="2">
    <source>
        <dbReference type="ARBA" id="ARBA00022643"/>
    </source>
</evidence>
<dbReference type="Pfam" id="PF02525">
    <property type="entry name" value="Flavodoxin_2"/>
    <property type="match status" value="1"/>
</dbReference>
<protein>
    <recommendedName>
        <fullName evidence="6">FMN dependent NADH:quinone oxidoreductase</fullName>
        <ecNumber evidence="6">1.6.5.-</ecNumber>
    </recommendedName>
    <alternativeName>
        <fullName evidence="6">Azo-dye reductase</fullName>
    </alternativeName>
    <alternativeName>
        <fullName evidence="6">FMN-dependent NADH-azo compound oxidoreductase</fullName>
    </alternativeName>
    <alternativeName>
        <fullName evidence="6">FMN-dependent NADH-azoreductase</fullName>
        <ecNumber evidence="6">1.7.1.17</ecNumber>
    </alternativeName>
</protein>
<evidence type="ECO:0000256" key="5">
    <source>
        <dbReference type="ARBA" id="ARBA00048542"/>
    </source>
</evidence>
<comment type="function">
    <text evidence="6">Quinone reductase that provides resistance to thiol-specific stress caused by electrophilic quinones.</text>
</comment>
<comment type="similarity">
    <text evidence="6">Belongs to the azoreductase type 1 family.</text>
</comment>
<dbReference type="PANTHER" id="PTHR43741:SF2">
    <property type="entry name" value="FMN-DEPENDENT NADH:QUINONE OXIDOREDUCTASE"/>
    <property type="match status" value="1"/>
</dbReference>
<dbReference type="GO" id="GO:0016652">
    <property type="term" value="F:oxidoreductase activity, acting on NAD(P)H as acceptor"/>
    <property type="evidence" value="ECO:0007669"/>
    <property type="project" value="UniProtKB-UniRule"/>
</dbReference>
<comment type="catalytic activity">
    <reaction evidence="6">
        <text>2 a quinone + NADH + H(+) = 2 a 1,4-benzosemiquinone + NAD(+)</text>
        <dbReference type="Rhea" id="RHEA:65952"/>
        <dbReference type="ChEBI" id="CHEBI:15378"/>
        <dbReference type="ChEBI" id="CHEBI:57540"/>
        <dbReference type="ChEBI" id="CHEBI:57945"/>
        <dbReference type="ChEBI" id="CHEBI:132124"/>
        <dbReference type="ChEBI" id="CHEBI:134225"/>
    </reaction>
</comment>
<dbReference type="PANTHER" id="PTHR43741">
    <property type="entry name" value="FMN-DEPENDENT NADH-AZOREDUCTASE 1"/>
    <property type="match status" value="1"/>
</dbReference>
<feature type="binding site" evidence="6">
    <location>
        <begin position="96"/>
        <end position="99"/>
    </location>
    <ligand>
        <name>FMN</name>
        <dbReference type="ChEBI" id="CHEBI:58210"/>
    </ligand>
</feature>
<dbReference type="OrthoDB" id="9787136at2"/>
<sequence length="201" mass="21712">MSKVLVLKSSILAGYSQSGQLTDYFVEQWREQHPADHITVRDLAANPIPVLDGELVGAMRPGDAPLTPRQQEALALSDELIAELKAHDVIVIAAPMYNFNIPTQLKNYFDLVARAGVTFRYTENGPEGLVTGKRAVVLSSRGGIHKDTPTDLVAPYLKLFLGFIGITDLNFVFAEGVAYGPEVAAKAQSDAKLAIDSFVAA</sequence>
<comment type="caution">
    <text evidence="8">The sequence shown here is derived from an EMBL/GenBank/DDBJ whole genome shotgun (WGS) entry which is preliminary data.</text>
</comment>
<keyword evidence="1 6" id="KW-0285">Flavoprotein</keyword>
<gene>
    <name evidence="6" type="primary">azoR</name>
    <name evidence="8" type="ORF">GTGU_00662</name>
</gene>
<evidence type="ECO:0000259" key="7">
    <source>
        <dbReference type="Pfam" id="PF02525"/>
    </source>
</evidence>
<keyword evidence="2 6" id="KW-0288">FMN</keyword>
<dbReference type="SUPFAM" id="SSF52218">
    <property type="entry name" value="Flavoproteins"/>
    <property type="match status" value="1"/>
</dbReference>
<evidence type="ECO:0000256" key="6">
    <source>
        <dbReference type="HAMAP-Rule" id="MF_01216"/>
    </source>
</evidence>
<dbReference type="EMBL" id="JMTB01000031">
    <property type="protein sequence ID" value="KFC10332.1"/>
    <property type="molecule type" value="Genomic_DNA"/>
</dbReference>
<evidence type="ECO:0000256" key="1">
    <source>
        <dbReference type="ARBA" id="ARBA00022630"/>
    </source>
</evidence>
<dbReference type="Gene3D" id="3.40.50.360">
    <property type="match status" value="1"/>
</dbReference>
<evidence type="ECO:0000313" key="9">
    <source>
        <dbReference type="Proteomes" id="UP000028630"/>
    </source>
</evidence>
<dbReference type="InterPro" id="IPR023048">
    <property type="entry name" value="NADH:quinone_OxRdtase_FMN_depd"/>
</dbReference>
<keyword evidence="4 6" id="KW-0520">NAD</keyword>
<name>A0A085AJD7_9ENTR</name>
<dbReference type="InterPro" id="IPR050104">
    <property type="entry name" value="FMN-dep_NADH:Q_OxRdtase_AzoR1"/>
</dbReference>
<feature type="binding site" evidence="6">
    <location>
        <begin position="140"/>
        <end position="143"/>
    </location>
    <ligand>
        <name>FMN</name>
        <dbReference type="ChEBI" id="CHEBI:58210"/>
    </ligand>
</feature>
<feature type="domain" description="Flavodoxin-like fold" evidence="7">
    <location>
        <begin position="2"/>
        <end position="195"/>
    </location>
</feature>
<proteinExistence type="inferred from homology"/>
<dbReference type="RefSeq" id="WP_038154195.1">
    <property type="nucleotide sequence ID" value="NZ_JMTB01000031.1"/>
</dbReference>
<evidence type="ECO:0000256" key="4">
    <source>
        <dbReference type="ARBA" id="ARBA00023027"/>
    </source>
</evidence>
<dbReference type="Proteomes" id="UP000028630">
    <property type="component" value="Unassembled WGS sequence"/>
</dbReference>
<dbReference type="InterPro" id="IPR029039">
    <property type="entry name" value="Flavoprotein-like_sf"/>
</dbReference>
<dbReference type="eggNOG" id="COG1182">
    <property type="taxonomic scope" value="Bacteria"/>
</dbReference>
<dbReference type="FunFam" id="3.40.50.360:FF:000010">
    <property type="entry name" value="FMN-dependent NADH-azoreductase"/>
    <property type="match status" value="1"/>
</dbReference>
<comment type="cofactor">
    <cofactor evidence="6">
        <name>FMN</name>
        <dbReference type="ChEBI" id="CHEBI:58210"/>
    </cofactor>
    <text evidence="6">Binds 1 FMN per subunit.</text>
</comment>
<dbReference type="GO" id="GO:0016655">
    <property type="term" value="F:oxidoreductase activity, acting on NAD(P)H, quinone or similar compound as acceptor"/>
    <property type="evidence" value="ECO:0007669"/>
    <property type="project" value="InterPro"/>
</dbReference>
<reference evidence="9" key="1">
    <citation type="submission" date="2014-05" db="EMBL/GenBank/DDBJ databases">
        <title>ATOL: Assembling a taxonomically balanced genome-scale reconstruction of the evolutionary history of the Enterobacteriaceae.</title>
        <authorList>
            <person name="Plunkett G. III"/>
            <person name="Neeno-Eckwall E.C."/>
            <person name="Glasner J.D."/>
            <person name="Perna N.T."/>
        </authorList>
    </citation>
    <scope>NUCLEOTIDE SEQUENCE [LARGE SCALE GENOMIC DNA]</scope>
    <source>
        <strain evidence="9">ATCC 49490</strain>
    </source>
</reference>
<comment type="catalytic activity">
    <reaction evidence="5">
        <text>N,N-dimethyl-1,4-phenylenediamine + anthranilate + 2 NAD(+) = 2-(4-dimethylaminophenyl)diazenylbenzoate + 2 NADH + 2 H(+)</text>
        <dbReference type="Rhea" id="RHEA:55872"/>
        <dbReference type="ChEBI" id="CHEBI:15378"/>
        <dbReference type="ChEBI" id="CHEBI:15783"/>
        <dbReference type="ChEBI" id="CHEBI:16567"/>
        <dbReference type="ChEBI" id="CHEBI:57540"/>
        <dbReference type="ChEBI" id="CHEBI:57945"/>
        <dbReference type="ChEBI" id="CHEBI:71579"/>
        <dbReference type="EC" id="1.7.1.17"/>
    </reaction>
    <physiologicalReaction direction="right-to-left" evidence="5">
        <dbReference type="Rhea" id="RHEA:55874"/>
    </physiologicalReaction>
</comment>
<evidence type="ECO:0000313" key="8">
    <source>
        <dbReference type="EMBL" id="KFC10332.1"/>
    </source>
</evidence>
<keyword evidence="3 6" id="KW-0560">Oxidoreductase</keyword>